<proteinExistence type="predicted"/>
<accession>A0A8S9PM27</accession>
<reference evidence="2" key="1">
    <citation type="submission" date="2019-12" db="EMBL/GenBank/DDBJ databases">
        <title>Genome sequencing and annotation of Brassica cretica.</title>
        <authorList>
            <person name="Studholme D.J."/>
            <person name="Sarris P."/>
        </authorList>
    </citation>
    <scope>NUCLEOTIDE SEQUENCE</scope>
    <source>
        <strain evidence="2">PFS-109/04</strain>
        <tissue evidence="2">Leaf</tissue>
    </source>
</reference>
<evidence type="ECO:0000313" key="3">
    <source>
        <dbReference type="Proteomes" id="UP000712600"/>
    </source>
</evidence>
<feature type="region of interest" description="Disordered" evidence="1">
    <location>
        <begin position="73"/>
        <end position="203"/>
    </location>
</feature>
<name>A0A8S9PM27_BRACR</name>
<comment type="caution">
    <text evidence="2">The sequence shown here is derived from an EMBL/GenBank/DDBJ whole genome shotgun (WGS) entry which is preliminary data.</text>
</comment>
<feature type="compositionally biased region" description="Polar residues" evidence="1">
    <location>
        <begin position="183"/>
        <end position="197"/>
    </location>
</feature>
<dbReference type="Proteomes" id="UP000712600">
    <property type="component" value="Unassembled WGS sequence"/>
</dbReference>
<organism evidence="2 3">
    <name type="scientific">Brassica cretica</name>
    <name type="common">Mustard</name>
    <dbReference type="NCBI Taxonomy" id="69181"/>
    <lineage>
        <taxon>Eukaryota</taxon>
        <taxon>Viridiplantae</taxon>
        <taxon>Streptophyta</taxon>
        <taxon>Embryophyta</taxon>
        <taxon>Tracheophyta</taxon>
        <taxon>Spermatophyta</taxon>
        <taxon>Magnoliopsida</taxon>
        <taxon>eudicotyledons</taxon>
        <taxon>Gunneridae</taxon>
        <taxon>Pentapetalae</taxon>
        <taxon>rosids</taxon>
        <taxon>malvids</taxon>
        <taxon>Brassicales</taxon>
        <taxon>Brassicaceae</taxon>
        <taxon>Brassiceae</taxon>
        <taxon>Brassica</taxon>
    </lineage>
</organism>
<gene>
    <name evidence="2" type="ORF">F2Q69_00048842</name>
</gene>
<dbReference type="EMBL" id="QGKX02001347">
    <property type="protein sequence ID" value="KAF3522204.1"/>
    <property type="molecule type" value="Genomic_DNA"/>
</dbReference>
<sequence length="203" mass="22053">MDVDMIHGPNLDSIVLTETDLENIEKSVKEFENLEMDDEMIANDDLLGDAPGFDAVQIDALTQLSPVHTEIQDPQHDIPVSSTPERRSADYASLPQRTNIDTVMSHDGTASKLPVTQTRKPACVLKRNVPKSPDAKAARASRKLNAARGRTSPKVKKGNTSSKAAAHPSHKLPRIEVHPSALSKKTLSLSGSVVSQKPHSKRS</sequence>
<protein>
    <submittedName>
        <fullName evidence="2">Uncharacterized protein</fullName>
    </submittedName>
</protein>
<evidence type="ECO:0000256" key="1">
    <source>
        <dbReference type="SAM" id="MobiDB-lite"/>
    </source>
</evidence>
<evidence type="ECO:0000313" key="2">
    <source>
        <dbReference type="EMBL" id="KAF3522204.1"/>
    </source>
</evidence>
<dbReference type="AlphaFoldDB" id="A0A8S9PM27"/>